<gene>
    <name evidence="1" type="ORF">LOY88_001065</name>
</gene>
<comment type="caution">
    <text evidence="1">The sequence shown here is derived from an EMBL/GenBank/DDBJ whole genome shotgun (WGS) entry which is preliminary data.</text>
</comment>
<dbReference type="EMBL" id="JALBCA010000011">
    <property type="protein sequence ID" value="KAI2391541.1"/>
    <property type="molecule type" value="Genomic_DNA"/>
</dbReference>
<organism evidence="1">
    <name type="scientific">Ophidiomyces ophidiicola</name>
    <dbReference type="NCBI Taxonomy" id="1387563"/>
    <lineage>
        <taxon>Eukaryota</taxon>
        <taxon>Fungi</taxon>
        <taxon>Dikarya</taxon>
        <taxon>Ascomycota</taxon>
        <taxon>Pezizomycotina</taxon>
        <taxon>Eurotiomycetes</taxon>
        <taxon>Eurotiomycetidae</taxon>
        <taxon>Onygenales</taxon>
        <taxon>Onygenaceae</taxon>
        <taxon>Ophidiomyces</taxon>
    </lineage>
</organism>
<protein>
    <submittedName>
        <fullName evidence="1">Uncharacterized protein</fullName>
    </submittedName>
</protein>
<sequence length="762" mass="86695">MSDEVRELRRLLEEERKRAETAEQRLHSTTKELDNTTKDLHNTTKDLHNTTKDLHDTTKTLKKTRESLEDAKSTIFQQQILNRPTTIFEYLDTCHTHLFLGLTVGDTKDSTKGALTKPDGRLRPQKITEWLGFADEQEGVWNRLMDMEFVSERHFSSLSFLTELGASLRTETTRSELDLRHFQRDTLSRPVRSLISSLYSNEEVRTRFHLLGEISFENHGNTLNDEPTEDEPPAECPPAKLRKTDKGEATPTTPASNPHPLVDEFCVYNRGNGQNLPAFIVELKPPHKLPLSIIEHSLKNMDLDEVLQCQPNESEKIKSRRTMAAVITQAFSYMIKSGPKKDVGESTGYAGQTDQPNKLHMTAVGQVLAFTLRSLLEPPCPQDWRKRAEDLLKPWQLCYNDDSDITTPSPKSVATEGYTPELRSREDYASRFPVMTRAKKLILLPSQQPHASENDQSSEESDENSNDSPDSPCRGARRSTNVMVVIPPYHPKTSPRTRPFSEGRSRPYCTPQCLLGLLNGGNLDKACPNVNDHGTDKHQINISTFLSLLHDQLLIKEERPLDLYASDGCESLHIHGSRGALFEVILFAYGYKLVGKGFPAWFLRYLQHERAIYQHLLPVQGRHVPVCLGTLDLSKLPLSYDGIAEIPQVLLLSFAGISLRRSGIDRKKLSKMASESLQAIHRLGVRHCDPYVRNIFWNVDSKMVVFIDFERAQIQEARPPLQVTSFNAKRKRVDAEELAKERRAAWMLEDEMHSMLMDIPYV</sequence>
<proteinExistence type="predicted"/>
<accession>A0ACB8V500</accession>
<name>A0ACB8V500_9EURO</name>
<reference evidence="1" key="1">
    <citation type="journal article" date="2022" name="bioRxiv">
        <title>Population genetic analysis of Ophidiomyces ophidiicola, the causative agent of snake fungal disease, indicates recent introductions to the USA.</title>
        <authorList>
            <person name="Ladner J.T."/>
            <person name="Palmer J.M."/>
            <person name="Ettinger C.L."/>
            <person name="Stajich J.E."/>
            <person name="Farrell T.M."/>
            <person name="Glorioso B.M."/>
            <person name="Lawson B."/>
            <person name="Price S.J."/>
            <person name="Stengle A.G."/>
            <person name="Grear D.A."/>
            <person name="Lorch J.M."/>
        </authorList>
    </citation>
    <scope>NUCLEOTIDE SEQUENCE</scope>
    <source>
        <strain evidence="1">NWHC 24266-5</strain>
    </source>
</reference>
<evidence type="ECO:0000313" key="1">
    <source>
        <dbReference type="EMBL" id="KAI2391541.1"/>
    </source>
</evidence>